<proteinExistence type="predicted"/>
<evidence type="ECO:0000313" key="1">
    <source>
        <dbReference type="EMBL" id="NYF55250.1"/>
    </source>
</evidence>
<comment type="caution">
    <text evidence="1">The sequence shown here is derived from an EMBL/GenBank/DDBJ whole genome shotgun (WGS) entry which is preliminary data.</text>
</comment>
<dbReference type="InterPro" id="IPR029069">
    <property type="entry name" value="HotDog_dom_sf"/>
</dbReference>
<dbReference type="RefSeq" id="WP_218895985.1">
    <property type="nucleotide sequence ID" value="NZ_JACCCQ010000001.1"/>
</dbReference>
<dbReference type="SUPFAM" id="SSF54637">
    <property type="entry name" value="Thioesterase/thiol ester dehydrase-isomerase"/>
    <property type="match status" value="1"/>
</dbReference>
<dbReference type="Proteomes" id="UP000631553">
    <property type="component" value="Unassembled WGS sequence"/>
</dbReference>
<evidence type="ECO:0000313" key="2">
    <source>
        <dbReference type="Proteomes" id="UP000631553"/>
    </source>
</evidence>
<reference evidence="1 2" key="1">
    <citation type="submission" date="2020-07" db="EMBL/GenBank/DDBJ databases">
        <title>Sequencing the genomes of 1000 actinobacteria strains.</title>
        <authorList>
            <person name="Klenk H.-P."/>
        </authorList>
    </citation>
    <scope>NUCLEOTIDE SEQUENCE [LARGE SCALE GENOMIC DNA]</scope>
    <source>
        <strain evidence="1 2">DSM 43814</strain>
    </source>
</reference>
<keyword evidence="2" id="KW-1185">Reference proteome</keyword>
<gene>
    <name evidence="1" type="ORF">HDA35_001081</name>
</gene>
<organism evidence="1 2">
    <name type="scientific">Micromonospora purpureochromogenes</name>
    <dbReference type="NCBI Taxonomy" id="47872"/>
    <lineage>
        <taxon>Bacteria</taxon>
        <taxon>Bacillati</taxon>
        <taxon>Actinomycetota</taxon>
        <taxon>Actinomycetes</taxon>
        <taxon>Micromonosporales</taxon>
        <taxon>Micromonosporaceae</taxon>
        <taxon>Micromonospora</taxon>
    </lineage>
</organism>
<protein>
    <submittedName>
        <fullName evidence="1">Uncharacterized protein</fullName>
    </submittedName>
</protein>
<dbReference type="EMBL" id="JACCCQ010000001">
    <property type="protein sequence ID" value="NYF55250.1"/>
    <property type="molecule type" value="Genomic_DNA"/>
</dbReference>
<name>A0ABX2RFH1_9ACTN</name>
<dbReference type="Gene3D" id="3.10.129.10">
    <property type="entry name" value="Hotdog Thioesterase"/>
    <property type="match status" value="1"/>
</dbReference>
<sequence>MSGAIVGSADVVRRSMRRGVPRWAVRSGHLTGVSTPLHLGRNSATYEIVISDDAGRPVCTARLSCALHLPRRGRRR</sequence>
<accession>A0ABX2RFH1</accession>